<keyword evidence="1" id="KW-0472">Membrane</keyword>
<protein>
    <submittedName>
        <fullName evidence="2">Uncharacterized protein</fullName>
    </submittedName>
</protein>
<organism evidence="2 3">
    <name type="scientific">Leptospira interrogans serovar Zanoni str. LT2156</name>
    <dbReference type="NCBI Taxonomy" id="1001601"/>
    <lineage>
        <taxon>Bacteria</taxon>
        <taxon>Pseudomonadati</taxon>
        <taxon>Spirochaetota</taxon>
        <taxon>Spirochaetia</taxon>
        <taxon>Leptospirales</taxon>
        <taxon>Leptospiraceae</taxon>
        <taxon>Leptospira</taxon>
    </lineage>
</organism>
<name>M6HU17_LEPIR</name>
<dbReference type="Proteomes" id="UP000012089">
    <property type="component" value="Unassembled WGS sequence"/>
</dbReference>
<comment type="caution">
    <text evidence="2">The sequence shown here is derived from an EMBL/GenBank/DDBJ whole genome shotgun (WGS) entry which is preliminary data.</text>
</comment>
<dbReference type="EMBL" id="AFMF02000035">
    <property type="protein sequence ID" value="EMM94411.1"/>
    <property type="molecule type" value="Genomic_DNA"/>
</dbReference>
<evidence type="ECO:0000313" key="3">
    <source>
        <dbReference type="Proteomes" id="UP000012089"/>
    </source>
</evidence>
<accession>M6HU17</accession>
<proteinExistence type="predicted"/>
<reference evidence="2 3" key="1">
    <citation type="submission" date="2013-01" db="EMBL/GenBank/DDBJ databases">
        <authorList>
            <person name="Harkins D.M."/>
            <person name="Durkin A.S."/>
            <person name="Brinkac L.M."/>
            <person name="Haft D.H."/>
            <person name="Selengut J.D."/>
            <person name="Sanka R."/>
            <person name="DePew J."/>
            <person name="Purushe J."/>
            <person name="Tulsiani S.M."/>
            <person name="Graham G.C."/>
            <person name="Burns M.-A."/>
            <person name="Dohnt M.F."/>
            <person name="Smythe L.D."/>
            <person name="McKay D.B."/>
            <person name="Craig S.B."/>
            <person name="Vinetz J.M."/>
            <person name="Sutton G.G."/>
            <person name="Nierman W.C."/>
            <person name="Fouts D.E."/>
        </authorList>
    </citation>
    <scope>NUCLEOTIDE SEQUENCE [LARGE SCALE GENOMIC DNA]</scope>
    <source>
        <strain evidence="2 3">LT2156</strain>
    </source>
</reference>
<gene>
    <name evidence="2" type="ORF">LEP1GSC158_5362</name>
</gene>
<sequence length="37" mass="4538">MRSSPSFFVKNFYYVGFLRCSLILILKIHWFLNRVKI</sequence>
<feature type="transmembrane region" description="Helical" evidence="1">
    <location>
        <begin position="12"/>
        <end position="32"/>
    </location>
</feature>
<evidence type="ECO:0000313" key="2">
    <source>
        <dbReference type="EMBL" id="EMM94411.1"/>
    </source>
</evidence>
<evidence type="ECO:0000256" key="1">
    <source>
        <dbReference type="SAM" id="Phobius"/>
    </source>
</evidence>
<dbReference type="AlphaFoldDB" id="M6HU17"/>
<keyword evidence="1" id="KW-0812">Transmembrane</keyword>
<keyword evidence="1" id="KW-1133">Transmembrane helix</keyword>